<dbReference type="AlphaFoldDB" id="A0AAD7DBY8"/>
<dbReference type="Proteomes" id="UP001221757">
    <property type="component" value="Unassembled WGS sequence"/>
</dbReference>
<gene>
    <name evidence="2" type="ORF">B0H17DRAFT_1135907</name>
</gene>
<keyword evidence="3" id="KW-1185">Reference proteome</keyword>
<feature type="compositionally biased region" description="Basic and acidic residues" evidence="1">
    <location>
        <begin position="54"/>
        <end position="64"/>
    </location>
</feature>
<evidence type="ECO:0000256" key="1">
    <source>
        <dbReference type="SAM" id="MobiDB-lite"/>
    </source>
</evidence>
<proteinExistence type="predicted"/>
<comment type="caution">
    <text evidence="2">The sequence shown here is derived from an EMBL/GenBank/DDBJ whole genome shotgun (WGS) entry which is preliminary data.</text>
</comment>
<feature type="region of interest" description="Disordered" evidence="1">
    <location>
        <begin position="1"/>
        <end position="64"/>
    </location>
</feature>
<evidence type="ECO:0000313" key="2">
    <source>
        <dbReference type="EMBL" id="KAJ7688070.1"/>
    </source>
</evidence>
<dbReference type="EMBL" id="JARKIE010000082">
    <property type="protein sequence ID" value="KAJ7688070.1"/>
    <property type="molecule type" value="Genomic_DNA"/>
</dbReference>
<sequence>MFVQSPSLSRARPQALSCEQKSKPASSASMPRTRKEGTGPLQAHAVAKMVEGGKSGDGRGRREDEHECMHKLGWGESVDVSKSGSLADRGVTVAVRGQKQELYTRRWKVRWRPPVDTVGLWRPIADIMLHCSVMGLTTPDLILVEEDANGVVHQMQAFNTETAEQLNSWLSGFESQLRRCRT</sequence>
<protein>
    <recommendedName>
        <fullName evidence="4">PH domain-containing protein</fullName>
    </recommendedName>
</protein>
<evidence type="ECO:0008006" key="4">
    <source>
        <dbReference type="Google" id="ProtNLM"/>
    </source>
</evidence>
<organism evidence="2 3">
    <name type="scientific">Mycena rosella</name>
    <name type="common">Pink bonnet</name>
    <name type="synonym">Agaricus rosellus</name>
    <dbReference type="NCBI Taxonomy" id="1033263"/>
    <lineage>
        <taxon>Eukaryota</taxon>
        <taxon>Fungi</taxon>
        <taxon>Dikarya</taxon>
        <taxon>Basidiomycota</taxon>
        <taxon>Agaricomycotina</taxon>
        <taxon>Agaricomycetes</taxon>
        <taxon>Agaricomycetidae</taxon>
        <taxon>Agaricales</taxon>
        <taxon>Marasmiineae</taxon>
        <taxon>Mycenaceae</taxon>
        <taxon>Mycena</taxon>
    </lineage>
</organism>
<evidence type="ECO:0000313" key="3">
    <source>
        <dbReference type="Proteomes" id="UP001221757"/>
    </source>
</evidence>
<name>A0AAD7DBY8_MYCRO</name>
<reference evidence="2" key="1">
    <citation type="submission" date="2023-03" db="EMBL/GenBank/DDBJ databases">
        <title>Massive genome expansion in bonnet fungi (Mycena s.s.) driven by repeated elements and novel gene families across ecological guilds.</title>
        <authorList>
            <consortium name="Lawrence Berkeley National Laboratory"/>
            <person name="Harder C.B."/>
            <person name="Miyauchi S."/>
            <person name="Viragh M."/>
            <person name="Kuo A."/>
            <person name="Thoen E."/>
            <person name="Andreopoulos B."/>
            <person name="Lu D."/>
            <person name="Skrede I."/>
            <person name="Drula E."/>
            <person name="Henrissat B."/>
            <person name="Morin E."/>
            <person name="Kohler A."/>
            <person name="Barry K."/>
            <person name="LaButti K."/>
            <person name="Morin E."/>
            <person name="Salamov A."/>
            <person name="Lipzen A."/>
            <person name="Mereny Z."/>
            <person name="Hegedus B."/>
            <person name="Baldrian P."/>
            <person name="Stursova M."/>
            <person name="Weitz H."/>
            <person name="Taylor A."/>
            <person name="Grigoriev I.V."/>
            <person name="Nagy L.G."/>
            <person name="Martin F."/>
            <person name="Kauserud H."/>
        </authorList>
    </citation>
    <scope>NUCLEOTIDE SEQUENCE</scope>
    <source>
        <strain evidence="2">CBHHK067</strain>
    </source>
</reference>
<accession>A0AAD7DBY8</accession>
<feature type="compositionally biased region" description="Polar residues" evidence="1">
    <location>
        <begin position="17"/>
        <end position="30"/>
    </location>
</feature>